<dbReference type="GO" id="GO:0051028">
    <property type="term" value="P:mRNA transport"/>
    <property type="evidence" value="ECO:0007669"/>
    <property type="project" value="UniProtKB-KW"/>
</dbReference>
<keyword evidence="3" id="KW-0813">Transport</keyword>
<evidence type="ECO:0000256" key="3">
    <source>
        <dbReference type="ARBA" id="ARBA00022448"/>
    </source>
</evidence>
<protein>
    <recommendedName>
        <fullName evidence="9">Nucleoporin NSP1-like C-terminal domain-containing protein</fullName>
    </recommendedName>
</protein>
<keyword evidence="8" id="KW-0539">Nucleus</keyword>
<dbReference type="InterPro" id="IPR026010">
    <property type="entry name" value="NSP1/NUP62"/>
</dbReference>
<evidence type="ECO:0000256" key="4">
    <source>
        <dbReference type="ARBA" id="ARBA00022816"/>
    </source>
</evidence>
<dbReference type="GO" id="GO:0017056">
    <property type="term" value="F:structural constituent of nuclear pore"/>
    <property type="evidence" value="ECO:0007669"/>
    <property type="project" value="InterPro"/>
</dbReference>
<evidence type="ECO:0000256" key="7">
    <source>
        <dbReference type="ARBA" id="ARBA00023132"/>
    </source>
</evidence>
<dbReference type="PANTHER" id="PTHR12084:SF0">
    <property type="entry name" value="NUCLEAR PORE GLYCOPROTEIN P62"/>
    <property type="match status" value="1"/>
</dbReference>
<dbReference type="EMBL" id="FN648397">
    <property type="protein sequence ID" value="CBJ30875.1"/>
    <property type="molecule type" value="Genomic_DNA"/>
</dbReference>
<dbReference type="PANTHER" id="PTHR12084">
    <property type="entry name" value="NUCLEAR PORE GLYCOPROTEIN P62-RELATED"/>
    <property type="match status" value="1"/>
</dbReference>
<evidence type="ECO:0000256" key="5">
    <source>
        <dbReference type="ARBA" id="ARBA00022927"/>
    </source>
</evidence>
<dbReference type="OMA" id="DIFRAPY"/>
<feature type="domain" description="Nucleoporin NSP1-like C-terminal" evidence="9">
    <location>
        <begin position="153"/>
        <end position="258"/>
    </location>
</feature>
<dbReference type="InParanoid" id="D7FRT4"/>
<keyword evidence="6" id="KW-0811">Translocation</keyword>
<evidence type="ECO:0000313" key="10">
    <source>
        <dbReference type="EMBL" id="CBJ30875.1"/>
    </source>
</evidence>
<dbReference type="OrthoDB" id="344345at2759"/>
<proteinExistence type="inferred from homology"/>
<comment type="similarity">
    <text evidence="2">Belongs to the nucleoporin NSP1/NUP62 family.</text>
</comment>
<organism evidence="10 11">
    <name type="scientific">Ectocarpus siliculosus</name>
    <name type="common">Brown alga</name>
    <name type="synonym">Conferva siliculosa</name>
    <dbReference type="NCBI Taxonomy" id="2880"/>
    <lineage>
        <taxon>Eukaryota</taxon>
        <taxon>Sar</taxon>
        <taxon>Stramenopiles</taxon>
        <taxon>Ochrophyta</taxon>
        <taxon>PX clade</taxon>
        <taxon>Phaeophyceae</taxon>
        <taxon>Ectocarpales</taxon>
        <taxon>Ectocarpaceae</taxon>
        <taxon>Ectocarpus</taxon>
    </lineage>
</organism>
<keyword evidence="4" id="KW-0509">mRNA transport</keyword>
<evidence type="ECO:0000256" key="1">
    <source>
        <dbReference type="ARBA" id="ARBA00004567"/>
    </source>
</evidence>
<dbReference type="STRING" id="2880.D7FRT4"/>
<evidence type="ECO:0000259" key="9">
    <source>
        <dbReference type="Pfam" id="PF05064"/>
    </source>
</evidence>
<evidence type="ECO:0000256" key="2">
    <source>
        <dbReference type="ARBA" id="ARBA00005911"/>
    </source>
</evidence>
<sequence>MAFNISAGGAAAKPATGGFSFGASAAPAPAAPAAAAAPNFSFSSTPAAAPAPATTGGGFSFGTKAPTAAAAPAAASGGFSFGAAAPAPAAATASTTATTTAPAAGGGLFGGAAGSTAGTGATGAAKDGTDAANGSAAAGTLTLAAAGGAGTTEQEQPPEQYMNMTVEEIVNSWNVELDQDATTFTNEAVKVSDWDGVLRETQSELFSLADDVQKLVLGQQDLARSMKAIEGEQSHLDKTLDQLEGQAEKLMHDQRGQSPEEGDVEREQAFQIAQTVDMQLAGMVDTLKSLVDQVNSSTSSSSFGAVGGRGDTGGDSNARKIVRILNAHHHSLTWLEETSKTMLQDAADVGRRLGMPSDAALLPP</sequence>
<dbReference type="GO" id="GO:0006606">
    <property type="term" value="P:protein import into nucleus"/>
    <property type="evidence" value="ECO:0007669"/>
    <property type="project" value="TreeGrafter"/>
</dbReference>
<dbReference type="Proteomes" id="UP000002630">
    <property type="component" value="Linkage Group LG05"/>
</dbReference>
<reference evidence="10 11" key="1">
    <citation type="journal article" date="2010" name="Nature">
        <title>The Ectocarpus genome and the independent evolution of multicellularity in brown algae.</title>
        <authorList>
            <person name="Cock J.M."/>
            <person name="Sterck L."/>
            <person name="Rouze P."/>
            <person name="Scornet D."/>
            <person name="Allen A.E."/>
            <person name="Amoutzias G."/>
            <person name="Anthouard V."/>
            <person name="Artiguenave F."/>
            <person name="Aury J.M."/>
            <person name="Badger J.H."/>
            <person name="Beszteri B."/>
            <person name="Billiau K."/>
            <person name="Bonnet E."/>
            <person name="Bothwell J.H."/>
            <person name="Bowler C."/>
            <person name="Boyen C."/>
            <person name="Brownlee C."/>
            <person name="Carrano C.J."/>
            <person name="Charrier B."/>
            <person name="Cho G.Y."/>
            <person name="Coelho S.M."/>
            <person name="Collen J."/>
            <person name="Corre E."/>
            <person name="Da Silva C."/>
            <person name="Delage L."/>
            <person name="Delaroque N."/>
            <person name="Dittami S.M."/>
            <person name="Doulbeau S."/>
            <person name="Elias M."/>
            <person name="Farnham G."/>
            <person name="Gachon C.M."/>
            <person name="Gschloessl B."/>
            <person name="Heesch S."/>
            <person name="Jabbari K."/>
            <person name="Jubin C."/>
            <person name="Kawai H."/>
            <person name="Kimura K."/>
            <person name="Kloareg B."/>
            <person name="Kupper F.C."/>
            <person name="Lang D."/>
            <person name="Le Bail A."/>
            <person name="Leblanc C."/>
            <person name="Lerouge P."/>
            <person name="Lohr M."/>
            <person name="Lopez P.J."/>
            <person name="Martens C."/>
            <person name="Maumus F."/>
            <person name="Michel G."/>
            <person name="Miranda-Saavedra D."/>
            <person name="Morales J."/>
            <person name="Moreau H."/>
            <person name="Motomura T."/>
            <person name="Nagasato C."/>
            <person name="Napoli C.A."/>
            <person name="Nelson D.R."/>
            <person name="Nyvall-Collen P."/>
            <person name="Peters A.F."/>
            <person name="Pommier C."/>
            <person name="Potin P."/>
            <person name="Poulain J."/>
            <person name="Quesneville H."/>
            <person name="Read B."/>
            <person name="Rensing S.A."/>
            <person name="Ritter A."/>
            <person name="Rousvoal S."/>
            <person name="Samanta M."/>
            <person name="Samson G."/>
            <person name="Schroeder D.C."/>
            <person name="Segurens B."/>
            <person name="Strittmatter M."/>
            <person name="Tonon T."/>
            <person name="Tregear J.W."/>
            <person name="Valentin K."/>
            <person name="von Dassow P."/>
            <person name="Yamagishi T."/>
            <person name="Van de Peer Y."/>
            <person name="Wincker P."/>
        </authorList>
    </citation>
    <scope>NUCLEOTIDE SEQUENCE [LARGE SCALE GENOMIC DNA]</scope>
    <source>
        <strain evidence="11">Ec32 / CCAP1310/4</strain>
    </source>
</reference>
<evidence type="ECO:0000313" key="11">
    <source>
        <dbReference type="Proteomes" id="UP000002630"/>
    </source>
</evidence>
<dbReference type="EMBL" id="FN649730">
    <property type="protein sequence ID" value="CBJ30875.1"/>
    <property type="molecule type" value="Genomic_DNA"/>
</dbReference>
<evidence type="ECO:0000256" key="8">
    <source>
        <dbReference type="ARBA" id="ARBA00023242"/>
    </source>
</evidence>
<evidence type="ECO:0000256" key="6">
    <source>
        <dbReference type="ARBA" id="ARBA00023010"/>
    </source>
</evidence>
<dbReference type="InterPro" id="IPR007758">
    <property type="entry name" value="Nucleoporin_NSP1_C"/>
</dbReference>
<keyword evidence="7" id="KW-0906">Nuclear pore complex</keyword>
<gene>
    <name evidence="10" type="ORF">Esi_0219_0026</name>
</gene>
<dbReference type="Pfam" id="PF05064">
    <property type="entry name" value="Nsp1_C"/>
    <property type="match status" value="1"/>
</dbReference>
<dbReference type="AlphaFoldDB" id="D7FRT4"/>
<dbReference type="Gene3D" id="1.20.5.170">
    <property type="match status" value="1"/>
</dbReference>
<keyword evidence="11" id="KW-1185">Reference proteome</keyword>
<dbReference type="eggNOG" id="KOG2196">
    <property type="taxonomic scope" value="Eukaryota"/>
</dbReference>
<name>D7FRT4_ECTSI</name>
<accession>D7FRT4</accession>
<dbReference type="GO" id="GO:0006405">
    <property type="term" value="P:RNA export from nucleus"/>
    <property type="evidence" value="ECO:0007669"/>
    <property type="project" value="TreeGrafter"/>
</dbReference>
<dbReference type="GO" id="GO:0005543">
    <property type="term" value="F:phospholipid binding"/>
    <property type="evidence" value="ECO:0007669"/>
    <property type="project" value="TreeGrafter"/>
</dbReference>
<comment type="subcellular location">
    <subcellularLocation>
        <location evidence="1">Nucleus</location>
        <location evidence="1">Nuclear pore complex</location>
    </subcellularLocation>
</comment>
<dbReference type="GO" id="GO:0044613">
    <property type="term" value="C:nuclear pore central transport channel"/>
    <property type="evidence" value="ECO:0007669"/>
    <property type="project" value="TreeGrafter"/>
</dbReference>
<keyword evidence="5" id="KW-0653">Protein transport</keyword>